<gene>
    <name evidence="1" type="ORF">Enr17x_44810</name>
</gene>
<keyword evidence="2" id="KW-1185">Reference proteome</keyword>
<name>A0A518IH56_9PLAN</name>
<dbReference type="Proteomes" id="UP000318313">
    <property type="component" value="Chromosome"/>
</dbReference>
<dbReference type="KEGG" id="gfm:Enr17x_44810"/>
<dbReference type="AlphaFoldDB" id="A0A518IH56"/>
<reference evidence="1 2" key="1">
    <citation type="submission" date="2019-03" db="EMBL/GenBank/DDBJ databases">
        <title>Deep-cultivation of Planctomycetes and their phenomic and genomic characterization uncovers novel biology.</title>
        <authorList>
            <person name="Wiegand S."/>
            <person name="Jogler M."/>
            <person name="Boedeker C."/>
            <person name="Pinto D."/>
            <person name="Vollmers J."/>
            <person name="Rivas-Marin E."/>
            <person name="Kohn T."/>
            <person name="Peeters S.H."/>
            <person name="Heuer A."/>
            <person name="Rast P."/>
            <person name="Oberbeckmann S."/>
            <person name="Bunk B."/>
            <person name="Jeske O."/>
            <person name="Meyerdierks A."/>
            <person name="Storesund J.E."/>
            <person name="Kallscheuer N."/>
            <person name="Luecker S."/>
            <person name="Lage O.M."/>
            <person name="Pohl T."/>
            <person name="Merkel B.J."/>
            <person name="Hornburger P."/>
            <person name="Mueller R.-W."/>
            <person name="Bruemmer F."/>
            <person name="Labrenz M."/>
            <person name="Spormann A.M."/>
            <person name="Op den Camp H."/>
            <person name="Overmann J."/>
            <person name="Amann R."/>
            <person name="Jetten M.S.M."/>
            <person name="Mascher T."/>
            <person name="Medema M.H."/>
            <person name="Devos D.P."/>
            <person name="Kaster A.-K."/>
            <person name="Ovreas L."/>
            <person name="Rohde M."/>
            <person name="Galperin M.Y."/>
            <person name="Jogler C."/>
        </authorList>
    </citation>
    <scope>NUCLEOTIDE SEQUENCE [LARGE SCALE GENOMIC DNA]</scope>
    <source>
        <strain evidence="1 2">Enr17</strain>
    </source>
</reference>
<dbReference type="EMBL" id="CP037452">
    <property type="protein sequence ID" value="QDV52419.1"/>
    <property type="molecule type" value="Genomic_DNA"/>
</dbReference>
<protein>
    <submittedName>
        <fullName evidence="1">Uncharacterized protein</fullName>
    </submittedName>
</protein>
<evidence type="ECO:0000313" key="2">
    <source>
        <dbReference type="Proteomes" id="UP000318313"/>
    </source>
</evidence>
<organism evidence="1 2">
    <name type="scientific">Gimesia fumaroli</name>
    <dbReference type="NCBI Taxonomy" id="2527976"/>
    <lineage>
        <taxon>Bacteria</taxon>
        <taxon>Pseudomonadati</taxon>
        <taxon>Planctomycetota</taxon>
        <taxon>Planctomycetia</taxon>
        <taxon>Planctomycetales</taxon>
        <taxon>Planctomycetaceae</taxon>
        <taxon>Gimesia</taxon>
    </lineage>
</organism>
<proteinExistence type="predicted"/>
<sequence length="125" mass="13895">MAGLTSILLLSDEKPDEPISTQQIAEQPVLTPNVMPPKVTMCMYVQSAEITNEGILHFVTENSGGTRYYYFNAKDRNIVIVESAEIEADQIQIEDLEHGVLLITVPEALNLDIENFGKSNSNQNQ</sequence>
<accession>A0A518IH56</accession>
<evidence type="ECO:0000313" key="1">
    <source>
        <dbReference type="EMBL" id="QDV52419.1"/>
    </source>
</evidence>